<dbReference type="AlphaFoldDB" id="A0A0K2UCG7"/>
<name>A0A0K2UCG7_LEPSM</name>
<dbReference type="EMBL" id="HACA01018567">
    <property type="protein sequence ID" value="CDW35928.1"/>
    <property type="molecule type" value="Transcribed_RNA"/>
</dbReference>
<protein>
    <submittedName>
        <fullName evidence="1">Uncharacterized protein</fullName>
    </submittedName>
</protein>
<proteinExistence type="predicted"/>
<evidence type="ECO:0000313" key="1">
    <source>
        <dbReference type="EMBL" id="CDW35928.1"/>
    </source>
</evidence>
<reference evidence="1" key="1">
    <citation type="submission" date="2014-05" db="EMBL/GenBank/DDBJ databases">
        <authorList>
            <person name="Chronopoulou M."/>
        </authorList>
    </citation>
    <scope>NUCLEOTIDE SEQUENCE</scope>
    <source>
        <tissue evidence="1">Whole organism</tissue>
    </source>
</reference>
<sequence length="48" mass="5492">MLKARLLEIQGYTKTRVPLIFDFHHAFNIDVIVDEGLCVVSKSVFLSQ</sequence>
<accession>A0A0K2UCG7</accession>
<organism evidence="1">
    <name type="scientific">Lepeophtheirus salmonis</name>
    <name type="common">Salmon louse</name>
    <name type="synonym">Caligus salmonis</name>
    <dbReference type="NCBI Taxonomy" id="72036"/>
    <lineage>
        <taxon>Eukaryota</taxon>
        <taxon>Metazoa</taxon>
        <taxon>Ecdysozoa</taxon>
        <taxon>Arthropoda</taxon>
        <taxon>Crustacea</taxon>
        <taxon>Multicrustacea</taxon>
        <taxon>Hexanauplia</taxon>
        <taxon>Copepoda</taxon>
        <taxon>Siphonostomatoida</taxon>
        <taxon>Caligidae</taxon>
        <taxon>Lepeophtheirus</taxon>
    </lineage>
</organism>